<feature type="domain" description="Phorbol-ester/DAG-type" evidence="3">
    <location>
        <begin position="74"/>
        <end position="133"/>
    </location>
</feature>
<accession>C5MFU5</accession>
<evidence type="ECO:0000313" key="5">
    <source>
        <dbReference type="EMBL" id="EER31208.1"/>
    </source>
</evidence>
<dbReference type="EMBL" id="GG692401">
    <property type="protein sequence ID" value="EER31208.1"/>
    <property type="molecule type" value="Genomic_DNA"/>
</dbReference>
<evidence type="ECO:0000313" key="6">
    <source>
        <dbReference type="Proteomes" id="UP000002037"/>
    </source>
</evidence>
<dbReference type="OrthoDB" id="299997at2759"/>
<keyword evidence="6" id="KW-1185">Reference proteome</keyword>
<dbReference type="SUPFAM" id="SSF57850">
    <property type="entry name" value="RING/U-box"/>
    <property type="match status" value="1"/>
</dbReference>
<keyword evidence="1" id="KW-0862">Zinc</keyword>
<dbReference type="PROSITE" id="PS50089">
    <property type="entry name" value="ZF_RING_2"/>
    <property type="match status" value="1"/>
</dbReference>
<evidence type="ECO:0000259" key="3">
    <source>
        <dbReference type="PROSITE" id="PS50081"/>
    </source>
</evidence>
<sequence length="890" mass="100468">MGKRSSFVNKFYSPSSNSSVSSSPFKKTSTNPYITKCSKLLVLQSKHAPNPPAPPPPPPRPYSRYSRSSVFRAPHQLSPLETKRYNNTKCALCQDLLTMTLSGEVIVSLECGHMCHKNCLKLMSSDGRDSINCGVCNSHALYFDDDIDNNFDLHISNIPNIGPSFTTPEQLSSDYQPVVKPTSVSTKAPFTPVDQIGASFVINNQLETPPSLHNNPTYDIYKPRINCISETNEPNFGLSNEVSFVLNIKSPQIFNDSQNIKLEELQLKHQVQEFIKTTFEIDNEVGELIMFDKLEISVNGETWDRITAYLFEDYLLLYNTDILVGMLSITSDISSMDFINSKCLILNIAKESLPELQIRSSHEIIVTKWESFISKLMKRELVQSNIYQFTNTCWIDLVDYFDIPEYLVGLNGQIVNGENIQNASLCKILPPPESLPFNLVVAISLVNQSKLSNNEYKRVIQNILRKILKSLRSCDKLGVVFVGVDGLRKPSPNGIYAGCIGPEWSGWEQIINDIIIVPNSFSSHSQEINVAIGKGNELYPFVPTTEKSINKFLILSSNSYYNKVTAIPFHLSRSIEALSEKLSITIIRIGEDYNGIEQFKSITQNFDTPLLRFEDYHSFSNSLQYFIQEMLQKICIPKLTITLQMNKGVKISSLEGHHEVSEKQTLTLNVLDMLPEFERNIIFKVKVEEDFFDNFGNSNAPLVEYTGVWFKNNQLPKKVAHSKIKLLKSNQPPLTPMDIIDDETTNSFSSNNDMIIDIPLLPPLSPSRESSFAKRQTELTIIDHLERAIETGHSIEAQRIINACITLAYGIVRGSLLTDFSDDNNGINLTHSETSGFHMLDWTLAARNQNNVNDTYILQLVDRMKLIISNFTNNHMSGKSYCLDMINSLS</sequence>
<name>C5MFU5_CANTT</name>
<dbReference type="GeneID" id="8298941"/>
<dbReference type="AlphaFoldDB" id="C5MFU5"/>
<dbReference type="InterPro" id="IPR013083">
    <property type="entry name" value="Znf_RING/FYVE/PHD"/>
</dbReference>
<dbReference type="Gene3D" id="3.30.40.10">
    <property type="entry name" value="Zinc/RING finger domain, C3HC4 (zinc finger)"/>
    <property type="match status" value="1"/>
</dbReference>
<dbReference type="GO" id="GO:0008270">
    <property type="term" value="F:zinc ion binding"/>
    <property type="evidence" value="ECO:0007669"/>
    <property type="project" value="UniProtKB-KW"/>
</dbReference>
<protein>
    <recommendedName>
        <fullName evidence="7">RING-type domain-containing protein</fullName>
    </recommendedName>
</protein>
<proteinExistence type="predicted"/>
<feature type="compositionally biased region" description="Low complexity" evidence="2">
    <location>
        <begin position="8"/>
        <end position="30"/>
    </location>
</feature>
<feature type="region of interest" description="Disordered" evidence="2">
    <location>
        <begin position="45"/>
        <end position="66"/>
    </location>
</feature>
<evidence type="ECO:0008006" key="7">
    <source>
        <dbReference type="Google" id="ProtNLM"/>
    </source>
</evidence>
<evidence type="ECO:0000256" key="2">
    <source>
        <dbReference type="SAM" id="MobiDB-lite"/>
    </source>
</evidence>
<dbReference type="PROSITE" id="PS50081">
    <property type="entry name" value="ZF_DAG_PE_2"/>
    <property type="match status" value="1"/>
</dbReference>
<dbReference type="InterPro" id="IPR002219">
    <property type="entry name" value="PKC_DAG/PE"/>
</dbReference>
<dbReference type="KEGG" id="ctp:CTRG_04938"/>
<feature type="domain" description="RING-type" evidence="4">
    <location>
        <begin position="90"/>
        <end position="137"/>
    </location>
</feature>
<keyword evidence="1" id="KW-0479">Metal-binding</keyword>
<dbReference type="HOGENOM" id="CLU_014759_0_0_1"/>
<gene>
    <name evidence="5" type="ORF">CTRG_04938</name>
</gene>
<evidence type="ECO:0000256" key="1">
    <source>
        <dbReference type="PROSITE-ProRule" id="PRU00175"/>
    </source>
</evidence>
<dbReference type="CDD" id="cd16448">
    <property type="entry name" value="RING-H2"/>
    <property type="match status" value="1"/>
</dbReference>
<evidence type="ECO:0000259" key="4">
    <source>
        <dbReference type="PROSITE" id="PS50089"/>
    </source>
</evidence>
<organism evidence="5 6">
    <name type="scientific">Candida tropicalis (strain ATCC MYA-3404 / T1)</name>
    <name type="common">Yeast</name>
    <dbReference type="NCBI Taxonomy" id="294747"/>
    <lineage>
        <taxon>Eukaryota</taxon>
        <taxon>Fungi</taxon>
        <taxon>Dikarya</taxon>
        <taxon>Ascomycota</taxon>
        <taxon>Saccharomycotina</taxon>
        <taxon>Pichiomycetes</taxon>
        <taxon>Debaryomycetaceae</taxon>
        <taxon>Candida/Lodderomyces clade</taxon>
        <taxon>Candida</taxon>
    </lineage>
</organism>
<dbReference type="RefSeq" id="XP_002550640.1">
    <property type="nucleotide sequence ID" value="XM_002550594.1"/>
</dbReference>
<dbReference type="InterPro" id="IPR001841">
    <property type="entry name" value="Znf_RING"/>
</dbReference>
<keyword evidence="1" id="KW-0863">Zinc-finger</keyword>
<reference evidence="5 6" key="1">
    <citation type="journal article" date="2009" name="Nature">
        <title>Evolution of pathogenicity and sexual reproduction in eight Candida genomes.</title>
        <authorList>
            <person name="Butler G."/>
            <person name="Rasmussen M.D."/>
            <person name="Lin M.F."/>
            <person name="Santos M.A."/>
            <person name="Sakthikumar S."/>
            <person name="Munro C.A."/>
            <person name="Rheinbay E."/>
            <person name="Grabherr M."/>
            <person name="Forche A."/>
            <person name="Reedy J.L."/>
            <person name="Agrafioti I."/>
            <person name="Arnaud M.B."/>
            <person name="Bates S."/>
            <person name="Brown A.J."/>
            <person name="Brunke S."/>
            <person name="Costanzo M.C."/>
            <person name="Fitzpatrick D.A."/>
            <person name="de Groot P.W."/>
            <person name="Harris D."/>
            <person name="Hoyer L.L."/>
            <person name="Hube B."/>
            <person name="Klis F.M."/>
            <person name="Kodira C."/>
            <person name="Lennard N."/>
            <person name="Logue M.E."/>
            <person name="Martin R."/>
            <person name="Neiman A.M."/>
            <person name="Nikolaou E."/>
            <person name="Quail M.A."/>
            <person name="Quinn J."/>
            <person name="Santos M.C."/>
            <person name="Schmitzberger F.F."/>
            <person name="Sherlock G."/>
            <person name="Shah P."/>
            <person name="Silverstein K.A."/>
            <person name="Skrzypek M.S."/>
            <person name="Soll D."/>
            <person name="Staggs R."/>
            <person name="Stansfield I."/>
            <person name="Stumpf M.P."/>
            <person name="Sudbery P.E."/>
            <person name="Srikantha T."/>
            <person name="Zeng Q."/>
            <person name="Berman J."/>
            <person name="Berriman M."/>
            <person name="Heitman J."/>
            <person name="Gow N.A."/>
            <person name="Lorenz M.C."/>
            <person name="Birren B.W."/>
            <person name="Kellis M."/>
            <person name="Cuomo C.A."/>
        </authorList>
    </citation>
    <scope>NUCLEOTIDE SEQUENCE [LARGE SCALE GENOMIC DNA]</scope>
    <source>
        <strain evidence="6">ATCC MYA-3404 / T1</strain>
    </source>
</reference>
<feature type="region of interest" description="Disordered" evidence="2">
    <location>
        <begin position="1"/>
        <end position="30"/>
    </location>
</feature>
<dbReference type="VEuPathDB" id="FungiDB:CTRG_04938"/>
<feature type="compositionally biased region" description="Pro residues" evidence="2">
    <location>
        <begin position="49"/>
        <end position="61"/>
    </location>
</feature>
<dbReference type="eggNOG" id="ENOG502QSDX">
    <property type="taxonomic scope" value="Eukaryota"/>
</dbReference>
<dbReference type="Proteomes" id="UP000002037">
    <property type="component" value="Unassembled WGS sequence"/>
</dbReference>
<dbReference type="STRING" id="294747.C5MFU5"/>